<proteinExistence type="predicted"/>
<evidence type="ECO:0000256" key="1">
    <source>
        <dbReference type="SAM" id="MobiDB-lite"/>
    </source>
</evidence>
<evidence type="ECO:0000313" key="4">
    <source>
        <dbReference type="Proteomes" id="UP000332933"/>
    </source>
</evidence>
<sequence length="263" mass="28565">MADSVSTPPPLAPSAALLSKVSSIVDNFFVLEYPLTVPFTCNSFQPDEHVYVSTSTGKTKNASKEEDTSNGTSSGRLFARGKVVDVAPTNFPGRVKVQYGDGSTYHVAPSRLTPQLFRPSTTRKTGILVSAKTDHYRRLAKTQITPTDVVMEIGCDLGITVDWIADIVGPANVIGVDKSHDSIAVAKKTYPRCQYVEMDIFHSREELLALAGDCTKVLIDINGNRLLGAVVDALNLVLEGFPKVELVIVKSVELHREVLALHK</sequence>
<gene>
    <name evidence="3" type="primary">Aste57867_456</name>
    <name evidence="2" type="ORF">As57867_000455</name>
    <name evidence="3" type="ORF">ASTE57867_456</name>
</gene>
<protein>
    <submittedName>
        <fullName evidence="3">Aste57867_456 protein</fullName>
    </submittedName>
</protein>
<reference evidence="3 4" key="1">
    <citation type="submission" date="2019-03" db="EMBL/GenBank/DDBJ databases">
        <authorList>
            <person name="Gaulin E."/>
            <person name="Dumas B."/>
        </authorList>
    </citation>
    <scope>NUCLEOTIDE SEQUENCE [LARGE SCALE GENOMIC DNA]</scope>
    <source>
        <strain evidence="3">CBS 568.67</strain>
    </source>
</reference>
<dbReference type="SUPFAM" id="SSF53335">
    <property type="entry name" value="S-adenosyl-L-methionine-dependent methyltransferases"/>
    <property type="match status" value="1"/>
</dbReference>
<accession>A0A485K5B8</accession>
<dbReference type="AlphaFoldDB" id="A0A485K5B8"/>
<dbReference type="Proteomes" id="UP000332933">
    <property type="component" value="Unassembled WGS sequence"/>
</dbReference>
<dbReference type="InterPro" id="IPR029063">
    <property type="entry name" value="SAM-dependent_MTases_sf"/>
</dbReference>
<keyword evidence="4" id="KW-1185">Reference proteome</keyword>
<reference evidence="2" key="2">
    <citation type="submission" date="2019-06" db="EMBL/GenBank/DDBJ databases">
        <title>Genomics analysis of Aphanomyces spp. identifies a new class of oomycete effector associated with host adaptation.</title>
        <authorList>
            <person name="Gaulin E."/>
        </authorList>
    </citation>
    <scope>NUCLEOTIDE SEQUENCE</scope>
    <source>
        <strain evidence="2">CBS 578.67</strain>
    </source>
</reference>
<feature type="region of interest" description="Disordered" evidence="1">
    <location>
        <begin position="54"/>
        <end position="74"/>
    </location>
</feature>
<dbReference type="Gene3D" id="3.40.50.150">
    <property type="entry name" value="Vaccinia Virus protein VP39"/>
    <property type="match status" value="1"/>
</dbReference>
<dbReference type="EMBL" id="CAADRA010000022">
    <property type="protein sequence ID" value="VFT77681.1"/>
    <property type="molecule type" value="Genomic_DNA"/>
</dbReference>
<dbReference type="OrthoDB" id="192907at2759"/>
<name>A0A485K5B8_9STRA</name>
<evidence type="ECO:0000313" key="3">
    <source>
        <dbReference type="EMBL" id="VFT77681.1"/>
    </source>
</evidence>
<evidence type="ECO:0000313" key="2">
    <source>
        <dbReference type="EMBL" id="KAF0720269.1"/>
    </source>
</evidence>
<organism evidence="3 4">
    <name type="scientific">Aphanomyces stellatus</name>
    <dbReference type="NCBI Taxonomy" id="120398"/>
    <lineage>
        <taxon>Eukaryota</taxon>
        <taxon>Sar</taxon>
        <taxon>Stramenopiles</taxon>
        <taxon>Oomycota</taxon>
        <taxon>Saprolegniomycetes</taxon>
        <taxon>Saprolegniales</taxon>
        <taxon>Verrucalvaceae</taxon>
        <taxon>Aphanomyces</taxon>
    </lineage>
</organism>
<dbReference type="EMBL" id="VJMH01000022">
    <property type="protein sequence ID" value="KAF0720269.1"/>
    <property type="molecule type" value="Genomic_DNA"/>
</dbReference>